<dbReference type="GO" id="GO:0019236">
    <property type="term" value="P:response to pheromone"/>
    <property type="evidence" value="ECO:0007669"/>
    <property type="project" value="InterPro"/>
</dbReference>
<dbReference type="OrthoDB" id="18431at2759"/>
<keyword evidence="1" id="KW-1133">Transmembrane helix</keyword>
<dbReference type="InterPro" id="IPR032691">
    <property type="entry name" value="Mon2/Sec7/BIG1-like_HUS"/>
</dbReference>
<feature type="transmembrane region" description="Helical" evidence="1">
    <location>
        <begin position="316"/>
        <end position="337"/>
    </location>
</feature>
<dbReference type="InterPro" id="IPR047831">
    <property type="entry name" value="GPR180/TMEM145"/>
</dbReference>
<feature type="transmembrane region" description="Helical" evidence="1">
    <location>
        <begin position="206"/>
        <end position="227"/>
    </location>
</feature>
<proteinExistence type="predicted"/>
<feature type="transmembrane region" description="Helical" evidence="1">
    <location>
        <begin position="282"/>
        <end position="304"/>
    </location>
</feature>
<evidence type="ECO:0000259" key="3">
    <source>
        <dbReference type="Pfam" id="PF10192"/>
    </source>
</evidence>
<dbReference type="PANTHER" id="PTHR23252">
    <property type="entry name" value="INTIMAL THICKNESS RECEPTOR-RELATED"/>
    <property type="match status" value="1"/>
</dbReference>
<dbReference type="EMBL" id="CAJNNV010008590">
    <property type="protein sequence ID" value="CAE8596452.1"/>
    <property type="molecule type" value="Genomic_DNA"/>
</dbReference>
<feature type="domain" description="Mon2/Sec7/BIG1-like HUS" evidence="4">
    <location>
        <begin position="434"/>
        <end position="503"/>
    </location>
</feature>
<keyword evidence="1" id="KW-0812">Transmembrane</keyword>
<keyword evidence="1" id="KW-0472">Membrane</keyword>
<organism evidence="5 6">
    <name type="scientific">Polarella glacialis</name>
    <name type="common">Dinoflagellate</name>
    <dbReference type="NCBI Taxonomy" id="89957"/>
    <lineage>
        <taxon>Eukaryota</taxon>
        <taxon>Sar</taxon>
        <taxon>Alveolata</taxon>
        <taxon>Dinophyceae</taxon>
        <taxon>Suessiales</taxon>
        <taxon>Suessiaceae</taxon>
        <taxon>Polarella</taxon>
    </lineage>
</organism>
<evidence type="ECO:0000256" key="2">
    <source>
        <dbReference type="SAM" id="SignalP"/>
    </source>
</evidence>
<name>A0A813ECU5_POLGL</name>
<dbReference type="Pfam" id="PF10192">
    <property type="entry name" value="GPR180-TMEM145_TM"/>
    <property type="match status" value="1"/>
</dbReference>
<feature type="domain" description="GPR180/TMEM145 transmembrane" evidence="3">
    <location>
        <begin position="183"/>
        <end position="397"/>
    </location>
</feature>
<dbReference type="Pfam" id="PF12783">
    <property type="entry name" value="Sec7-like_HUS"/>
    <property type="match status" value="1"/>
</dbReference>
<dbReference type="AlphaFoldDB" id="A0A813ECU5"/>
<evidence type="ECO:0000313" key="5">
    <source>
        <dbReference type="EMBL" id="CAE8596452.1"/>
    </source>
</evidence>
<evidence type="ECO:0000313" key="6">
    <source>
        <dbReference type="Proteomes" id="UP000654075"/>
    </source>
</evidence>
<feature type="transmembrane region" description="Helical" evidence="1">
    <location>
        <begin position="358"/>
        <end position="377"/>
    </location>
</feature>
<evidence type="ECO:0000259" key="4">
    <source>
        <dbReference type="Pfam" id="PF12783"/>
    </source>
</evidence>
<sequence length="521" mass="58252">MARSKSCAVLLALACLGLPSADGMLQAFSLRLGGVRAGEEVNWEFFAKFSYGIGTSRYKYRLRLEGPLHGMFKPSQNVTVLAEHYFDEHWPVVLSIPEKCARKDKAQGTRELSIPPDGSWTEWSGGTVEHVVRSHVWYYTLSSCQASLGRVHKIGFEFEALQPNGSHFSVEHQWTLPANIISLIFMAVFSCILVQRCRDFARSAGAMHMVMWVLAGIVAVQFIAQALHAVHLVGYSRNGQGVKALEILSEMLTISGQMVEATFLIIIGTGYTLQSEGLQLDWVIPVGGLIIIIHVCVIALSRQLDGAADKFHSHDGFAGLIILGLRMLLYAWFLWAVRQTKRKSSPRLKAFLEQFRMAGSLYFLSYPMLYLIASLFAPYLRPAILTVGLMILQIASNVWLSNLLLSRGEYFKVSEMSESELPGASSGGRVRKSVALISHYKEHLRTEIGVFIEQIFLRILESGNSTFQHKSRVLNVFYKLCTDATTALELFLNFDCDVDEKNIFERTVDCLSKIAQGKYTA</sequence>
<keyword evidence="2" id="KW-0732">Signal</keyword>
<feature type="chain" id="PRO_5032772013" description="Intimal thickness related receptor IRP domain-containing protein" evidence="2">
    <location>
        <begin position="24"/>
        <end position="521"/>
    </location>
</feature>
<feature type="transmembrane region" description="Helical" evidence="1">
    <location>
        <begin position="247"/>
        <end position="270"/>
    </location>
</feature>
<dbReference type="PANTHER" id="PTHR23252:SF24">
    <property type="entry name" value="TRANSMEMBRANE PROTEIN 145"/>
    <property type="match status" value="1"/>
</dbReference>
<gene>
    <name evidence="5" type="ORF">PGLA1383_LOCUS14915</name>
</gene>
<feature type="transmembrane region" description="Helical" evidence="1">
    <location>
        <begin position="174"/>
        <end position="194"/>
    </location>
</feature>
<dbReference type="Proteomes" id="UP000654075">
    <property type="component" value="Unassembled WGS sequence"/>
</dbReference>
<keyword evidence="6" id="KW-1185">Reference proteome</keyword>
<evidence type="ECO:0000256" key="1">
    <source>
        <dbReference type="SAM" id="Phobius"/>
    </source>
</evidence>
<feature type="transmembrane region" description="Helical" evidence="1">
    <location>
        <begin position="383"/>
        <end position="405"/>
    </location>
</feature>
<dbReference type="GO" id="GO:0007186">
    <property type="term" value="P:G protein-coupled receptor signaling pathway"/>
    <property type="evidence" value="ECO:0007669"/>
    <property type="project" value="InterPro"/>
</dbReference>
<protein>
    <recommendedName>
        <fullName evidence="7">Intimal thickness related receptor IRP domain-containing protein</fullName>
    </recommendedName>
</protein>
<reference evidence="5" key="1">
    <citation type="submission" date="2021-02" db="EMBL/GenBank/DDBJ databases">
        <authorList>
            <person name="Dougan E. K."/>
            <person name="Rhodes N."/>
            <person name="Thang M."/>
            <person name="Chan C."/>
        </authorList>
    </citation>
    <scope>NUCLEOTIDE SEQUENCE</scope>
</reference>
<feature type="non-terminal residue" evidence="5">
    <location>
        <position position="521"/>
    </location>
</feature>
<evidence type="ECO:0008006" key="7">
    <source>
        <dbReference type="Google" id="ProtNLM"/>
    </source>
</evidence>
<comment type="caution">
    <text evidence="5">The sequence shown here is derived from an EMBL/GenBank/DDBJ whole genome shotgun (WGS) entry which is preliminary data.</text>
</comment>
<feature type="signal peptide" evidence="2">
    <location>
        <begin position="1"/>
        <end position="23"/>
    </location>
</feature>
<dbReference type="OMA" id="WSEWITI"/>
<dbReference type="InterPro" id="IPR019336">
    <property type="entry name" value="GPR180/TMEM145_TM"/>
</dbReference>
<accession>A0A813ECU5</accession>